<proteinExistence type="predicted"/>
<dbReference type="RefSeq" id="WP_067756238.1">
    <property type="nucleotide sequence ID" value="NZ_CP015772.1"/>
</dbReference>
<dbReference type="SUPFAM" id="SSF50998">
    <property type="entry name" value="Quinoprotein alcohol dehydrogenase-like"/>
    <property type="match status" value="1"/>
</dbReference>
<dbReference type="InterPro" id="IPR051200">
    <property type="entry name" value="Host-pathogen_enzymatic-act"/>
</dbReference>
<dbReference type="PROSITE" id="PS51257">
    <property type="entry name" value="PROKAR_LIPOPROTEIN"/>
    <property type="match status" value="1"/>
</dbReference>
<dbReference type="STRING" id="1176587.A8C56_12020"/>
<dbReference type="PANTHER" id="PTHR47197">
    <property type="entry name" value="PROTEIN NIRF"/>
    <property type="match status" value="1"/>
</dbReference>
<gene>
    <name evidence="2" type="ORF">A8C56_12020</name>
</gene>
<keyword evidence="3" id="KW-1185">Reference proteome</keyword>
<name>A0A1A9I1V4_9BACT</name>
<accession>A0A1A9I1V4</accession>
<organism evidence="2 3">
    <name type="scientific">Niabella ginsenosidivorans</name>
    <dbReference type="NCBI Taxonomy" id="1176587"/>
    <lineage>
        <taxon>Bacteria</taxon>
        <taxon>Pseudomonadati</taxon>
        <taxon>Bacteroidota</taxon>
        <taxon>Chitinophagia</taxon>
        <taxon>Chitinophagales</taxon>
        <taxon>Chitinophagaceae</taxon>
        <taxon>Niabella</taxon>
    </lineage>
</organism>
<feature type="signal peptide" evidence="1">
    <location>
        <begin position="1"/>
        <end position="25"/>
    </location>
</feature>
<dbReference type="EMBL" id="CP015772">
    <property type="protein sequence ID" value="ANH81606.1"/>
    <property type="molecule type" value="Genomic_DNA"/>
</dbReference>
<dbReference type="InterPro" id="IPR011047">
    <property type="entry name" value="Quinoprotein_ADH-like_sf"/>
</dbReference>
<dbReference type="AlphaFoldDB" id="A0A1A9I1V4"/>
<dbReference type="PANTHER" id="PTHR47197:SF3">
    <property type="entry name" value="DIHYDRO-HEME D1 DEHYDROGENASE"/>
    <property type="match status" value="1"/>
</dbReference>
<dbReference type="Pfam" id="PF16819">
    <property type="entry name" value="DUF5074"/>
    <property type="match status" value="1"/>
</dbReference>
<keyword evidence="1" id="KW-0732">Signal</keyword>
<evidence type="ECO:0000313" key="3">
    <source>
        <dbReference type="Proteomes" id="UP000077667"/>
    </source>
</evidence>
<dbReference type="Gene3D" id="2.130.10.10">
    <property type="entry name" value="YVTN repeat-like/Quinoprotein amine dehydrogenase"/>
    <property type="match status" value="1"/>
</dbReference>
<dbReference type="InterPro" id="IPR031815">
    <property type="entry name" value="DUF5074"/>
</dbReference>
<evidence type="ECO:0008006" key="4">
    <source>
        <dbReference type="Google" id="ProtNLM"/>
    </source>
</evidence>
<evidence type="ECO:0000313" key="2">
    <source>
        <dbReference type="EMBL" id="ANH81606.1"/>
    </source>
</evidence>
<feature type="chain" id="PRO_5008389743" description="SMP-30/Gluconolactonase/LRE-like region domain-containing protein" evidence="1">
    <location>
        <begin position="26"/>
        <end position="358"/>
    </location>
</feature>
<reference evidence="2 3" key="1">
    <citation type="submission" date="2016-05" db="EMBL/GenBank/DDBJ databases">
        <title>Niabella ginsenosidivorans BS26 whole genome sequencing.</title>
        <authorList>
            <person name="Im W.T."/>
            <person name="Siddiqi M.Z."/>
        </authorList>
    </citation>
    <scope>NUCLEOTIDE SEQUENCE [LARGE SCALE GENOMIC DNA]</scope>
    <source>
        <strain evidence="2 3">BS26</strain>
    </source>
</reference>
<sequence>MKTVRKNLHRLYVLFLSVVMLYSCSKEDAPQPVVKPTTGLYVLCEGTPDANNSKLGFYDFSTGTYSGDFYSTTNQTVLGSIANNAVIYGAKIYIAVDNSGIVNVLNAGDGKLIKSISFKDESGASKGPRRTVPFNGKIYVPTIWGKSLEVIDTSSLEVTQSFSLRSSAEDVAFYNDQAFVVLQGNYKSGYDSTIAVLNAATGTEVKKINVGVNPGRVCIDNQGNLFIPVIGDYDKVQPFLAKVDANGTLVKKVDGSFDKMAFYNNQLYILSGYNGFTGVRIYDPQTMNLIQDNFIKDGTTIKIPYGISIDELNGDVYVTDAIDYTESGKVFAFDKSGKLRFSFTTTGGIGPNTVLFKR</sequence>
<dbReference type="OrthoDB" id="792648at2"/>
<evidence type="ECO:0000256" key="1">
    <source>
        <dbReference type="SAM" id="SignalP"/>
    </source>
</evidence>
<dbReference type="KEGG" id="nia:A8C56_12020"/>
<dbReference type="InterPro" id="IPR015943">
    <property type="entry name" value="WD40/YVTN_repeat-like_dom_sf"/>
</dbReference>
<dbReference type="Proteomes" id="UP000077667">
    <property type="component" value="Chromosome"/>
</dbReference>
<protein>
    <recommendedName>
        <fullName evidence="4">SMP-30/Gluconolactonase/LRE-like region domain-containing protein</fullName>
    </recommendedName>
</protein>